<organism evidence="1 2">
    <name type="scientific">Quercus suber</name>
    <name type="common">Cork oak</name>
    <dbReference type="NCBI Taxonomy" id="58331"/>
    <lineage>
        <taxon>Eukaryota</taxon>
        <taxon>Viridiplantae</taxon>
        <taxon>Streptophyta</taxon>
        <taxon>Embryophyta</taxon>
        <taxon>Tracheophyta</taxon>
        <taxon>Spermatophyta</taxon>
        <taxon>Magnoliopsida</taxon>
        <taxon>eudicotyledons</taxon>
        <taxon>Gunneridae</taxon>
        <taxon>Pentapetalae</taxon>
        <taxon>rosids</taxon>
        <taxon>fabids</taxon>
        <taxon>Fagales</taxon>
        <taxon>Fagaceae</taxon>
        <taxon>Quercus</taxon>
    </lineage>
</organism>
<gene>
    <name evidence="1" type="ORF">CFP56_029122</name>
</gene>
<evidence type="ECO:0000313" key="1">
    <source>
        <dbReference type="EMBL" id="KAK7860872.1"/>
    </source>
</evidence>
<sequence length="131" mass="15430">MSMRSNVRESLRHKQHGKRWRFVAHPKRFTISLYFRGVCNAMREKFDGPATAFSVFCHCHTFRTITKKKQDKEPSHHDLPELQTVLIAIKSRRVVEKLPETNKKMAINEVEKRAKIVNILMHREIYGKGLC</sequence>
<keyword evidence="2" id="KW-1185">Reference proteome</keyword>
<dbReference type="EMBL" id="PKMF04000004">
    <property type="protein sequence ID" value="KAK7860872.1"/>
    <property type="molecule type" value="Genomic_DNA"/>
</dbReference>
<dbReference type="AlphaFoldDB" id="A0AAW0MBM9"/>
<evidence type="ECO:0000313" key="2">
    <source>
        <dbReference type="Proteomes" id="UP000237347"/>
    </source>
</evidence>
<protein>
    <submittedName>
        <fullName evidence="1">Uncharacterized protein</fullName>
    </submittedName>
</protein>
<reference evidence="1 2" key="1">
    <citation type="journal article" date="2018" name="Sci. Data">
        <title>The draft genome sequence of cork oak.</title>
        <authorList>
            <person name="Ramos A.M."/>
            <person name="Usie A."/>
            <person name="Barbosa P."/>
            <person name="Barros P.M."/>
            <person name="Capote T."/>
            <person name="Chaves I."/>
            <person name="Simoes F."/>
            <person name="Abreu I."/>
            <person name="Carrasquinho I."/>
            <person name="Faro C."/>
            <person name="Guimaraes J.B."/>
            <person name="Mendonca D."/>
            <person name="Nobrega F."/>
            <person name="Rodrigues L."/>
            <person name="Saibo N.J.M."/>
            <person name="Varela M.C."/>
            <person name="Egas C."/>
            <person name="Matos J."/>
            <person name="Miguel C.M."/>
            <person name="Oliveira M.M."/>
            <person name="Ricardo C.P."/>
            <person name="Goncalves S."/>
        </authorList>
    </citation>
    <scope>NUCLEOTIDE SEQUENCE [LARGE SCALE GENOMIC DNA]</scope>
    <source>
        <strain evidence="2">cv. HL8</strain>
    </source>
</reference>
<dbReference type="Proteomes" id="UP000237347">
    <property type="component" value="Unassembled WGS sequence"/>
</dbReference>
<name>A0AAW0MBM9_QUESU</name>
<proteinExistence type="predicted"/>
<comment type="caution">
    <text evidence="1">The sequence shown here is derived from an EMBL/GenBank/DDBJ whole genome shotgun (WGS) entry which is preliminary data.</text>
</comment>
<accession>A0AAW0MBM9</accession>